<evidence type="ECO:0000256" key="1">
    <source>
        <dbReference type="ARBA" id="ARBA00022980"/>
    </source>
</evidence>
<dbReference type="InterPro" id="IPR001141">
    <property type="entry name" value="Ribosomal_eL27"/>
</dbReference>
<organism evidence="4 5">
    <name type="scientific">Solanum tuberosum</name>
    <name type="common">Potato</name>
    <dbReference type="NCBI Taxonomy" id="4113"/>
    <lineage>
        <taxon>Eukaryota</taxon>
        <taxon>Viridiplantae</taxon>
        <taxon>Streptophyta</taxon>
        <taxon>Embryophyta</taxon>
        <taxon>Tracheophyta</taxon>
        <taxon>Spermatophyta</taxon>
        <taxon>Magnoliopsida</taxon>
        <taxon>eudicotyledons</taxon>
        <taxon>Gunneridae</taxon>
        <taxon>Pentapetalae</taxon>
        <taxon>asterids</taxon>
        <taxon>lamiids</taxon>
        <taxon>Solanales</taxon>
        <taxon>Solanaceae</taxon>
        <taxon>Solanoideae</taxon>
        <taxon>Solaneae</taxon>
        <taxon>Solanum</taxon>
    </lineage>
</organism>
<dbReference type="PANTHER" id="PTHR10497">
    <property type="entry name" value="60S RIBOSOMAL PROTEIN L27"/>
    <property type="match status" value="1"/>
</dbReference>
<evidence type="ECO:0008006" key="6">
    <source>
        <dbReference type="Google" id="ProtNLM"/>
    </source>
</evidence>
<dbReference type="InterPro" id="IPR027417">
    <property type="entry name" value="P-loop_NTPase"/>
</dbReference>
<dbReference type="InterPro" id="IPR038655">
    <property type="entry name" value="Ribosomal_eL27_sf"/>
</dbReference>
<evidence type="ECO:0000256" key="2">
    <source>
        <dbReference type="ARBA" id="ARBA00023274"/>
    </source>
</evidence>
<proteinExistence type="predicted"/>
<feature type="region of interest" description="Disordered" evidence="3">
    <location>
        <begin position="77"/>
        <end position="104"/>
    </location>
</feature>
<evidence type="ECO:0000256" key="3">
    <source>
        <dbReference type="SAM" id="MobiDB-lite"/>
    </source>
</evidence>
<keyword evidence="5" id="KW-1185">Reference proteome</keyword>
<keyword evidence="2" id="KW-0687">Ribonucleoprotein</keyword>
<evidence type="ECO:0000313" key="5">
    <source>
        <dbReference type="Proteomes" id="UP000826656"/>
    </source>
</evidence>
<name>A0ABQ7WMP3_SOLTU</name>
<dbReference type="Gene3D" id="2.30.30.770">
    <property type="match status" value="1"/>
</dbReference>
<dbReference type="EMBL" id="JAIVGD010000001">
    <property type="protein sequence ID" value="KAH0781247.1"/>
    <property type="molecule type" value="Genomic_DNA"/>
</dbReference>
<dbReference type="SUPFAM" id="SSF52540">
    <property type="entry name" value="P-loop containing nucleoside triphosphate hydrolases"/>
    <property type="match status" value="1"/>
</dbReference>
<dbReference type="Pfam" id="PF01777">
    <property type="entry name" value="Ribosomal_L27e"/>
    <property type="match status" value="1"/>
</dbReference>
<gene>
    <name evidence="4" type="ORF">KY290_000845</name>
</gene>
<evidence type="ECO:0000313" key="4">
    <source>
        <dbReference type="EMBL" id="KAH0781247.1"/>
    </source>
</evidence>
<dbReference type="Proteomes" id="UP000826656">
    <property type="component" value="Unassembled WGS sequence"/>
</dbReference>
<sequence>MRLHGANEVKTPASPVGVKVGVRVGSQEGCRVSGFGQGQVSESGSGLGLNLRGVKAAGGPRGRRCLKVGEALRRAKPQGEQGLEVGKTSKRARPWAGQGLEARSKGGQGLEAEGAWWWGGALPASRRDLGAGEAVKWARLWGEQDHGGRPQGGRSALEWVVRRGVGRVSRRACPRVEQVRASGQGFRGGWSDVLRRTGGASSWAAESSRCAGLEGACEMPREWVSPRVGPWGPRGLRGFTGISGEDLRWAGRRGPQGRGLVCGEGGRGYPEGGLKGLRGGWLATPRKYAAWKAAFDEETRDRPYGHCLVAGVSEYPKKVIRKDSAKKQAKISRMKAFIKLVNYNHIMPTRYTVDGDLKDIVNVDVLQARDKKVTAAKETKVVDLLDPNQKGGKIELFGGAGVGKKVLITELINNVAKAHGLLLVALGVKKNLHVLTFFQVI</sequence>
<reference evidence="4 5" key="1">
    <citation type="journal article" date="2021" name="bioRxiv">
        <title>Chromosome-scale and haplotype-resolved genome assembly of a tetraploid potato cultivar.</title>
        <authorList>
            <person name="Sun H."/>
            <person name="Jiao W.-B."/>
            <person name="Krause K."/>
            <person name="Campoy J.A."/>
            <person name="Goel M."/>
            <person name="Folz-Donahue K."/>
            <person name="Kukat C."/>
            <person name="Huettel B."/>
            <person name="Schneeberger K."/>
        </authorList>
    </citation>
    <scope>NUCLEOTIDE SEQUENCE [LARGE SCALE GENOMIC DNA]</scope>
    <source>
        <strain evidence="4">SolTubOtavaFocal</strain>
        <tissue evidence="4">Leaves</tissue>
    </source>
</reference>
<accession>A0ABQ7WMP3</accession>
<dbReference type="CDD" id="cd06090">
    <property type="entry name" value="KOW_RPL27"/>
    <property type="match status" value="1"/>
</dbReference>
<comment type="caution">
    <text evidence="4">The sequence shown here is derived from an EMBL/GenBank/DDBJ whole genome shotgun (WGS) entry which is preliminary data.</text>
</comment>
<dbReference type="InterPro" id="IPR041991">
    <property type="entry name" value="Ribosomal_eL27_KOW"/>
</dbReference>
<protein>
    <recommendedName>
        <fullName evidence="6">60S ribosomal protein L27</fullName>
    </recommendedName>
</protein>
<keyword evidence="1" id="KW-0689">Ribosomal protein</keyword>